<comment type="caution">
    <text evidence="1">The sequence shown here is derived from an EMBL/GenBank/DDBJ whole genome shotgun (WGS) entry which is preliminary data.</text>
</comment>
<dbReference type="AlphaFoldDB" id="A0A813B3J5"/>
<organism evidence="1 2">
    <name type="scientific">Symbiodinium necroappetens</name>
    <dbReference type="NCBI Taxonomy" id="1628268"/>
    <lineage>
        <taxon>Eukaryota</taxon>
        <taxon>Sar</taxon>
        <taxon>Alveolata</taxon>
        <taxon>Dinophyceae</taxon>
        <taxon>Suessiales</taxon>
        <taxon>Symbiodiniaceae</taxon>
        <taxon>Symbiodinium</taxon>
    </lineage>
</organism>
<keyword evidence="2" id="KW-1185">Reference proteome</keyword>
<evidence type="ECO:0000313" key="2">
    <source>
        <dbReference type="Proteomes" id="UP000601435"/>
    </source>
</evidence>
<name>A0A813B3J5_9DINO</name>
<feature type="non-terminal residue" evidence="1">
    <location>
        <position position="1"/>
    </location>
</feature>
<gene>
    <name evidence="1" type="primary">Herc2</name>
    <name evidence="1" type="ORF">SNEC2469_LOCUS29346</name>
</gene>
<dbReference type="EMBL" id="CAJNJA010065835">
    <property type="protein sequence ID" value="CAE7887047.1"/>
    <property type="molecule type" value="Genomic_DNA"/>
</dbReference>
<accession>A0A813B3J5</accession>
<dbReference type="Proteomes" id="UP000601435">
    <property type="component" value="Unassembled WGS sequence"/>
</dbReference>
<sequence length="461" mass="49429">RSNLRTGASRVYPRTVAWSTLHGSVTSVPEGVQDLHIQVEVTDVVVGLPRLAGHDPDCRSQSAELWTAYHGEAEPTEELCSRVCANSLNCFTSYPGANGCFALVGKPSCWELPQTSDIGEVNASLQGADSSSGQLPAWRAERHLRGRLSGCRRKENETLVGQMVAVEAGKLAFGVVQPDWAGPAATLSFSLDLEVGGQSFETDFVPITLHRGLPAPNDVLCLLIGEKDAGSEVLKPEGKVDSQGNAVVTISEYDPTVFKSLRLLVMPLLPDPDLRANWSEWCAPSQEDQKRLEQHSRCQTSDIIRSRYKVCGAPGGVTHGRPLNDEPLVVNLDPWLGRPQAQPTFGIVHRDGPGHGSGSKGSAKERTVALHFEGVDGPAAWAAHHGCALLNSREAERGILASADAICSLLSSCADRLCEKVHRYTLGAGQVWDEAAGGRVNSLPSVSAEQTAKVLTCLQQQ</sequence>
<reference evidence="1" key="1">
    <citation type="submission" date="2021-02" db="EMBL/GenBank/DDBJ databases">
        <authorList>
            <person name="Dougan E. K."/>
            <person name="Rhodes N."/>
            <person name="Thang M."/>
            <person name="Chan C."/>
        </authorList>
    </citation>
    <scope>NUCLEOTIDE SEQUENCE</scope>
</reference>
<evidence type="ECO:0000313" key="1">
    <source>
        <dbReference type="EMBL" id="CAE7887047.1"/>
    </source>
</evidence>
<dbReference type="OrthoDB" id="447824at2759"/>
<feature type="non-terminal residue" evidence="1">
    <location>
        <position position="461"/>
    </location>
</feature>
<protein>
    <submittedName>
        <fullName evidence="1">Herc2 protein</fullName>
    </submittedName>
</protein>
<proteinExistence type="predicted"/>